<evidence type="ECO:0000313" key="2">
    <source>
        <dbReference type="Proteomes" id="UP000663193"/>
    </source>
</evidence>
<dbReference type="EMBL" id="CP069028">
    <property type="protein sequence ID" value="QRC96027.1"/>
    <property type="molecule type" value="Genomic_DNA"/>
</dbReference>
<name>A0A7U2I1K8_PHANO</name>
<dbReference type="AlphaFoldDB" id="A0A7U2I1K8"/>
<gene>
    <name evidence="1" type="ORF">JI435_056680</name>
</gene>
<proteinExistence type="predicted"/>
<reference evidence="2" key="1">
    <citation type="journal article" date="2021" name="BMC Genomics">
        <title>Chromosome-level genome assembly and manually-curated proteome of model necrotroph Parastagonospora nodorum Sn15 reveals a genome-wide trove of candidate effector homologs, and redundancy of virulence-related functions within an accessory chromosome.</title>
        <authorList>
            <person name="Bertazzoni S."/>
            <person name="Jones D.A.B."/>
            <person name="Phan H.T."/>
            <person name="Tan K.-C."/>
            <person name="Hane J.K."/>
        </authorList>
    </citation>
    <scope>NUCLEOTIDE SEQUENCE [LARGE SCALE GENOMIC DNA]</scope>
    <source>
        <strain evidence="2">SN15 / ATCC MYA-4574 / FGSC 10173)</strain>
    </source>
</reference>
<keyword evidence="2" id="KW-1185">Reference proteome</keyword>
<organism evidence="1 2">
    <name type="scientific">Phaeosphaeria nodorum (strain SN15 / ATCC MYA-4574 / FGSC 10173)</name>
    <name type="common">Glume blotch fungus</name>
    <name type="synonym">Parastagonospora nodorum</name>
    <dbReference type="NCBI Taxonomy" id="321614"/>
    <lineage>
        <taxon>Eukaryota</taxon>
        <taxon>Fungi</taxon>
        <taxon>Dikarya</taxon>
        <taxon>Ascomycota</taxon>
        <taxon>Pezizomycotina</taxon>
        <taxon>Dothideomycetes</taxon>
        <taxon>Pleosporomycetidae</taxon>
        <taxon>Pleosporales</taxon>
        <taxon>Pleosporineae</taxon>
        <taxon>Phaeosphaeriaceae</taxon>
        <taxon>Parastagonospora</taxon>
    </lineage>
</organism>
<dbReference type="Proteomes" id="UP000663193">
    <property type="component" value="Chromosome 6"/>
</dbReference>
<sequence length="82" mass="9301">MSEVLQQHNESRLRLTILYKRIREVATGADSHTWELSPGATWSASAARPLLDDSIPITWFSCDSPTQRRNRPVDVTLLDAHD</sequence>
<protein>
    <submittedName>
        <fullName evidence="1">Uncharacterized protein</fullName>
    </submittedName>
</protein>
<accession>A0A7U2I1K8</accession>
<dbReference type="VEuPathDB" id="FungiDB:JI435_056680"/>
<evidence type="ECO:0000313" key="1">
    <source>
        <dbReference type="EMBL" id="QRC96027.1"/>
    </source>
</evidence>